<organism evidence="2 3">
    <name type="scientific">Gottfriedia solisilvae</name>
    <dbReference type="NCBI Taxonomy" id="1516104"/>
    <lineage>
        <taxon>Bacteria</taxon>
        <taxon>Bacillati</taxon>
        <taxon>Bacillota</taxon>
        <taxon>Bacilli</taxon>
        <taxon>Bacillales</taxon>
        <taxon>Bacillaceae</taxon>
        <taxon>Gottfriedia</taxon>
    </lineage>
</organism>
<dbReference type="PROSITE" id="PS51186">
    <property type="entry name" value="GNAT"/>
    <property type="match status" value="1"/>
</dbReference>
<evidence type="ECO:0000259" key="1">
    <source>
        <dbReference type="PROSITE" id="PS51186"/>
    </source>
</evidence>
<sequence>MILQSERLSIRMLNLEDLEQLHKLQSNPNVMKYITNRPKSLEETEKELNKIVTSYDENQIDFLVLAVCLTKSKEFIGTCAVIKNEEKKCEIGYRLQEEHWGYGYGSELTKRLLIYCFEERNIDTVIANVETRNHFSVKIIENNGFELINEEFDEEIGDFVRTYQKDNK</sequence>
<dbReference type="PANTHER" id="PTHR43792:SF1">
    <property type="entry name" value="N-ACETYLTRANSFERASE DOMAIN-CONTAINING PROTEIN"/>
    <property type="match status" value="1"/>
</dbReference>
<dbReference type="Proteomes" id="UP000626244">
    <property type="component" value="Unassembled WGS sequence"/>
</dbReference>
<dbReference type="EMBL" id="BMHB01000001">
    <property type="protein sequence ID" value="GGI15214.1"/>
    <property type="molecule type" value="Genomic_DNA"/>
</dbReference>
<evidence type="ECO:0000313" key="2">
    <source>
        <dbReference type="EMBL" id="GGI15214.1"/>
    </source>
</evidence>
<feature type="domain" description="N-acetyltransferase" evidence="1">
    <location>
        <begin position="8"/>
        <end position="166"/>
    </location>
</feature>
<dbReference type="PANTHER" id="PTHR43792">
    <property type="entry name" value="GNAT FAMILY, PUTATIVE (AFU_ORTHOLOGUE AFUA_3G00765)-RELATED-RELATED"/>
    <property type="match status" value="1"/>
</dbReference>
<reference evidence="3" key="1">
    <citation type="journal article" date="2019" name="Int. J. Syst. Evol. Microbiol.">
        <title>The Global Catalogue of Microorganisms (GCM) 10K type strain sequencing project: providing services to taxonomists for standard genome sequencing and annotation.</title>
        <authorList>
            <consortium name="The Broad Institute Genomics Platform"/>
            <consortium name="The Broad Institute Genome Sequencing Center for Infectious Disease"/>
            <person name="Wu L."/>
            <person name="Ma J."/>
        </authorList>
    </citation>
    <scope>NUCLEOTIDE SEQUENCE [LARGE SCALE GENOMIC DNA]</scope>
    <source>
        <strain evidence="3">CGMCC 1.14993</strain>
    </source>
</reference>
<dbReference type="SUPFAM" id="SSF55729">
    <property type="entry name" value="Acyl-CoA N-acyltransferases (Nat)"/>
    <property type="match status" value="1"/>
</dbReference>
<dbReference type="AlphaFoldDB" id="A0A8J3EZR8"/>
<accession>A0A8J3EZR8</accession>
<evidence type="ECO:0000313" key="3">
    <source>
        <dbReference type="Proteomes" id="UP000626244"/>
    </source>
</evidence>
<gene>
    <name evidence="2" type="ORF">GCM10007380_26850</name>
</gene>
<dbReference type="Gene3D" id="3.40.630.30">
    <property type="match status" value="1"/>
</dbReference>
<protein>
    <submittedName>
        <fullName evidence="2">N-acetyltransferase</fullName>
    </submittedName>
</protein>
<proteinExistence type="predicted"/>
<keyword evidence="3" id="KW-1185">Reference proteome</keyword>
<dbReference type="Pfam" id="PF13302">
    <property type="entry name" value="Acetyltransf_3"/>
    <property type="match status" value="1"/>
</dbReference>
<dbReference type="InterPro" id="IPR016181">
    <property type="entry name" value="Acyl_CoA_acyltransferase"/>
</dbReference>
<comment type="caution">
    <text evidence="2">The sequence shown here is derived from an EMBL/GenBank/DDBJ whole genome shotgun (WGS) entry which is preliminary data.</text>
</comment>
<dbReference type="OrthoDB" id="9798081at2"/>
<dbReference type="InterPro" id="IPR000182">
    <property type="entry name" value="GNAT_dom"/>
</dbReference>
<dbReference type="RefSeq" id="WP_087999859.1">
    <property type="nucleotide sequence ID" value="NZ_BMHB01000001.1"/>
</dbReference>
<name>A0A8J3EZR8_9BACI</name>
<dbReference type="GO" id="GO:0016747">
    <property type="term" value="F:acyltransferase activity, transferring groups other than amino-acyl groups"/>
    <property type="evidence" value="ECO:0007669"/>
    <property type="project" value="InterPro"/>
</dbReference>
<dbReference type="InterPro" id="IPR051531">
    <property type="entry name" value="N-acetyltransferase"/>
</dbReference>